<sequence>MAKFDGVKGYLLLEIEKSPNEVTLVFRDNRFLFISAEGGEIVLEGDDVEGSEVEGVSETGGQLEVRFKDGKRLVAKSTVGKLQSESIPE</sequence>
<name>A0A2R6B1K7_9ARCH</name>
<comment type="caution">
    <text evidence="1">The sequence shown here is derived from an EMBL/GenBank/DDBJ whole genome shotgun (WGS) entry which is preliminary data.</text>
</comment>
<reference evidence="1 2" key="1">
    <citation type="submission" date="2017-04" db="EMBL/GenBank/DDBJ databases">
        <title>Novel microbial lineages endemic to geothermal iron-oxide mats fill important gaps in the evolutionary history of Archaea.</title>
        <authorList>
            <person name="Jay Z.J."/>
            <person name="Beam J.P."/>
            <person name="Dlakic M."/>
            <person name="Rusch D.B."/>
            <person name="Kozubal M.A."/>
            <person name="Inskeep W.P."/>
        </authorList>
    </citation>
    <scope>NUCLEOTIDE SEQUENCE [LARGE SCALE GENOMIC DNA]</scope>
    <source>
        <strain evidence="1">OSP_D</strain>
    </source>
</reference>
<proteinExistence type="predicted"/>
<protein>
    <recommendedName>
        <fullName evidence="3">DUF5110 domain-containing protein</fullName>
    </recommendedName>
</protein>
<evidence type="ECO:0008006" key="3">
    <source>
        <dbReference type="Google" id="ProtNLM"/>
    </source>
</evidence>
<evidence type="ECO:0000313" key="2">
    <source>
        <dbReference type="Proteomes" id="UP000240322"/>
    </source>
</evidence>
<accession>A0A2R6B1K7</accession>
<dbReference type="Proteomes" id="UP000240322">
    <property type="component" value="Unassembled WGS sequence"/>
</dbReference>
<dbReference type="AlphaFoldDB" id="A0A2R6B1K7"/>
<gene>
    <name evidence="1" type="ORF">B9Q03_00850</name>
</gene>
<organism evidence="1 2">
    <name type="scientific">Candidatus Marsarchaeota G2 archaeon OSP_D</name>
    <dbReference type="NCBI Taxonomy" id="1978157"/>
    <lineage>
        <taxon>Archaea</taxon>
        <taxon>Candidatus Marsarchaeota</taxon>
        <taxon>Candidatus Marsarchaeota group 2</taxon>
    </lineage>
</organism>
<evidence type="ECO:0000313" key="1">
    <source>
        <dbReference type="EMBL" id="PSN92483.1"/>
    </source>
</evidence>
<dbReference type="EMBL" id="NEXE01000003">
    <property type="protein sequence ID" value="PSN92483.1"/>
    <property type="molecule type" value="Genomic_DNA"/>
</dbReference>